<dbReference type="EMBL" id="JAKTTI010000024">
    <property type="protein sequence ID" value="MCH1626583.1"/>
    <property type="molecule type" value="Genomic_DNA"/>
</dbReference>
<evidence type="ECO:0000256" key="2">
    <source>
        <dbReference type="ARBA" id="ARBA00023287"/>
    </source>
</evidence>
<keyword evidence="2" id="KW-0178">Competence</keyword>
<evidence type="ECO:0000256" key="1">
    <source>
        <dbReference type="ARBA" id="ARBA00004241"/>
    </source>
</evidence>
<dbReference type="AlphaFoldDB" id="A0AAW5EBN1"/>
<keyword evidence="3" id="KW-0472">Membrane</keyword>
<dbReference type="Pfam" id="PF07963">
    <property type="entry name" value="N_methyl"/>
    <property type="match status" value="1"/>
</dbReference>
<dbReference type="GO" id="GO:0009986">
    <property type="term" value="C:cell surface"/>
    <property type="evidence" value="ECO:0007669"/>
    <property type="project" value="UniProtKB-SubCell"/>
</dbReference>
<proteinExistence type="predicted"/>
<keyword evidence="3" id="KW-1133">Transmembrane helix</keyword>
<feature type="transmembrane region" description="Helical" evidence="3">
    <location>
        <begin position="12"/>
        <end position="39"/>
    </location>
</feature>
<comment type="subcellular location">
    <subcellularLocation>
        <location evidence="1">Cell surface</location>
    </subcellularLocation>
</comment>
<dbReference type="Gene3D" id="3.30.700.10">
    <property type="entry name" value="Glycoprotein, Type 4 Pilin"/>
    <property type="match status" value="1"/>
</dbReference>
<dbReference type="PROSITE" id="PS00409">
    <property type="entry name" value="PROKAR_NTER_METHYL"/>
    <property type="match status" value="1"/>
</dbReference>
<evidence type="ECO:0000313" key="5">
    <source>
        <dbReference type="Proteomes" id="UP001431131"/>
    </source>
</evidence>
<evidence type="ECO:0000313" key="4">
    <source>
        <dbReference type="EMBL" id="MCH1626583.1"/>
    </source>
</evidence>
<name>A0AAW5EBN1_9BACI</name>
<keyword evidence="3" id="KW-0812">Transmembrane</keyword>
<comment type="caution">
    <text evidence="4">The sequence shown here is derived from an EMBL/GenBank/DDBJ whole genome shotgun (WGS) entry which is preliminary data.</text>
</comment>
<protein>
    <submittedName>
        <fullName evidence="4">Type II secretion system GspH family protein</fullName>
    </submittedName>
</protein>
<reference evidence="4" key="1">
    <citation type="submission" date="2022-02" db="EMBL/GenBank/DDBJ databases">
        <title>Fredinandcohnia quinoae sp. nov. isolated from Chenopodium quinoa seeds.</title>
        <authorList>
            <person name="Saati-Santamaria Z."/>
            <person name="Flores-Felix J.D."/>
            <person name="Igual J.M."/>
            <person name="Velazquez E."/>
            <person name="Garcia-Fraile P."/>
            <person name="Martinez-Molina E."/>
        </authorList>
    </citation>
    <scope>NUCLEOTIDE SEQUENCE</scope>
    <source>
        <strain evidence="4">SECRCQ15</strain>
    </source>
</reference>
<dbReference type="InterPro" id="IPR045584">
    <property type="entry name" value="Pilin-like"/>
</dbReference>
<dbReference type="Proteomes" id="UP001431131">
    <property type="component" value="Unassembled WGS sequence"/>
</dbReference>
<gene>
    <name evidence="4" type="ORF">MJG50_14690</name>
</gene>
<sequence length="162" mass="17167">MLKKLVKNEKGLTLVELLAVIVILGIIAAIAVPSIGAIIDNSKKDAHIANAQQMVSGAKIAVTGNSELLPSNEGGESYLPLEYLINQGYLDKFTDPDGGEYIVGENLDQIPASQPTTSYVRITKDGNTYIYSVFLAGSERSVGSAGDPIASNDLTRDVIADK</sequence>
<keyword evidence="5" id="KW-1185">Reference proteome</keyword>
<evidence type="ECO:0000256" key="3">
    <source>
        <dbReference type="SAM" id="Phobius"/>
    </source>
</evidence>
<dbReference type="RefSeq" id="WP_240256499.1">
    <property type="nucleotide sequence ID" value="NZ_JAKTTI010000024.1"/>
</dbReference>
<organism evidence="4 5">
    <name type="scientific">Fredinandcohnia quinoae</name>
    <dbReference type="NCBI Taxonomy" id="2918902"/>
    <lineage>
        <taxon>Bacteria</taxon>
        <taxon>Bacillati</taxon>
        <taxon>Bacillota</taxon>
        <taxon>Bacilli</taxon>
        <taxon>Bacillales</taxon>
        <taxon>Bacillaceae</taxon>
        <taxon>Fredinandcohnia</taxon>
    </lineage>
</organism>
<dbReference type="GO" id="GO:0030420">
    <property type="term" value="P:establishment of competence for transformation"/>
    <property type="evidence" value="ECO:0007669"/>
    <property type="project" value="UniProtKB-KW"/>
</dbReference>
<dbReference type="NCBIfam" id="TIGR02532">
    <property type="entry name" value="IV_pilin_GFxxxE"/>
    <property type="match status" value="1"/>
</dbReference>
<dbReference type="SUPFAM" id="SSF54523">
    <property type="entry name" value="Pili subunits"/>
    <property type="match status" value="1"/>
</dbReference>
<dbReference type="InterPro" id="IPR012902">
    <property type="entry name" value="N_methyl_site"/>
</dbReference>
<accession>A0AAW5EBN1</accession>